<feature type="compositionally biased region" description="Basic and acidic residues" evidence="1">
    <location>
        <begin position="261"/>
        <end position="272"/>
    </location>
</feature>
<keyword evidence="3" id="KW-1185">Reference proteome</keyword>
<feature type="region of interest" description="Disordered" evidence="1">
    <location>
        <begin position="251"/>
        <end position="282"/>
    </location>
</feature>
<feature type="compositionally biased region" description="Polar residues" evidence="1">
    <location>
        <begin position="68"/>
        <end position="82"/>
    </location>
</feature>
<dbReference type="EMBL" id="LT635759">
    <property type="protein sequence ID" value="SGZ53873.1"/>
    <property type="molecule type" value="Genomic_DNA"/>
</dbReference>
<dbReference type="OrthoDB" id="4096810at2759"/>
<accession>A0A1L0BR95</accession>
<organism evidence="2 3">
    <name type="scientific">Sungouiella intermedia</name>
    <dbReference type="NCBI Taxonomy" id="45354"/>
    <lineage>
        <taxon>Eukaryota</taxon>
        <taxon>Fungi</taxon>
        <taxon>Dikarya</taxon>
        <taxon>Ascomycota</taxon>
        <taxon>Saccharomycotina</taxon>
        <taxon>Pichiomycetes</taxon>
        <taxon>Metschnikowiaceae</taxon>
        <taxon>Sungouiella</taxon>
    </lineage>
</organism>
<protein>
    <submittedName>
        <fullName evidence="2">CIC11C00000002445</fullName>
    </submittedName>
</protein>
<dbReference type="AlphaFoldDB" id="A0A1L0BR95"/>
<evidence type="ECO:0000256" key="1">
    <source>
        <dbReference type="SAM" id="MobiDB-lite"/>
    </source>
</evidence>
<gene>
    <name evidence="2" type="ORF">SAMEA4029010_CIC11G00000002445</name>
</gene>
<reference evidence="2 3" key="1">
    <citation type="submission" date="2016-10" db="EMBL/GenBank/DDBJ databases">
        <authorList>
            <person name="de Groot N.N."/>
        </authorList>
    </citation>
    <scope>NUCLEOTIDE SEQUENCE [LARGE SCALE GENOMIC DNA]</scope>
    <source>
        <strain evidence="2 3">CBS 141442</strain>
    </source>
</reference>
<evidence type="ECO:0000313" key="3">
    <source>
        <dbReference type="Proteomes" id="UP000182334"/>
    </source>
</evidence>
<name>A0A1L0BR95_9ASCO</name>
<sequence length="461" mass="51589">MPSSEDRGRSLIRARSTTSIHTERNHQQVPLNPQRAASVHHSGQTPKIREGSSDLRHTAIRNGLRRTASGNVVPSLGNQGQINHPGPVLNKNIPMVPHEARPARNLGNRWANFTINQPLESQELASDHQDGVSVVHEVPVVQDVHFGHDLTTVKEVVPTSKASISPLTFVKNSTGESYPTAATTVLTTPTTPTTDNKFEDLHVDDSKLSESRSTQTSRFYHRMSAIISDRRSDHNSMSSLVPVSRYISELDTSDEDDDDADTKNSKDADDSQHQALTMDQGEPVSVLDIMNEINDFQTTLVERRSPQKENFTLSRTQQKLLDLKDLATYEQGQQGTTFKNLLDYAVKIQHEAILSEWTQLRLRFLSHATTKSETNVSCRAGVLGFVHRYKDVQRSVSPSSITEDEVSDYIQELWDDEFMKLVETPGRIALPTYDEGVDIYKDNSMLMSSLARSVMLSREST</sequence>
<feature type="region of interest" description="Disordered" evidence="1">
    <location>
        <begin position="1"/>
        <end position="87"/>
    </location>
</feature>
<feature type="compositionally biased region" description="Acidic residues" evidence="1">
    <location>
        <begin position="251"/>
        <end position="260"/>
    </location>
</feature>
<feature type="compositionally biased region" description="Basic and acidic residues" evidence="1">
    <location>
        <begin position="47"/>
        <end position="57"/>
    </location>
</feature>
<evidence type="ECO:0000313" key="2">
    <source>
        <dbReference type="EMBL" id="SGZ53873.1"/>
    </source>
</evidence>
<proteinExistence type="predicted"/>
<dbReference type="Proteomes" id="UP000182334">
    <property type="component" value="Chromosome IV"/>
</dbReference>